<evidence type="ECO:0000313" key="9">
    <source>
        <dbReference type="Proteomes" id="UP000229675"/>
    </source>
</evidence>
<dbReference type="GO" id="GO:0005840">
    <property type="term" value="C:ribosome"/>
    <property type="evidence" value="ECO:0007669"/>
    <property type="project" value="UniProtKB-KW"/>
</dbReference>
<evidence type="ECO:0000256" key="5">
    <source>
        <dbReference type="ARBA" id="ARBA00023274"/>
    </source>
</evidence>
<dbReference type="PROSITE" id="PS01169">
    <property type="entry name" value="RIBOSOMAL_L21"/>
    <property type="match status" value="1"/>
</dbReference>
<dbReference type="GO" id="GO:0019843">
    <property type="term" value="F:rRNA binding"/>
    <property type="evidence" value="ECO:0007669"/>
    <property type="project" value="UniProtKB-UniRule"/>
</dbReference>
<keyword evidence="5 6" id="KW-0687">Ribonucleoprotein</keyword>
<organism evidence="8 9">
    <name type="scientific">Candidatus Nealsonbacteria bacterium CG09_land_8_20_14_0_10_42_14</name>
    <dbReference type="NCBI Taxonomy" id="1974707"/>
    <lineage>
        <taxon>Bacteria</taxon>
        <taxon>Candidatus Nealsoniibacteriota</taxon>
    </lineage>
</organism>
<keyword evidence="4 6" id="KW-0689">Ribosomal protein</keyword>
<evidence type="ECO:0000313" key="8">
    <source>
        <dbReference type="EMBL" id="PIS17467.1"/>
    </source>
</evidence>
<name>A0A2H0WXX2_9BACT</name>
<evidence type="ECO:0000256" key="3">
    <source>
        <dbReference type="ARBA" id="ARBA00022884"/>
    </source>
</evidence>
<reference evidence="9" key="1">
    <citation type="submission" date="2017-09" db="EMBL/GenBank/DDBJ databases">
        <title>Depth-based differentiation of microbial function through sediment-hosted aquifers and enrichment of novel symbionts in the deep terrestrial subsurface.</title>
        <authorList>
            <person name="Probst A.J."/>
            <person name="Ladd B."/>
            <person name="Jarett J.K."/>
            <person name="Geller-Mcgrath D.E."/>
            <person name="Sieber C.M.K."/>
            <person name="Emerson J.B."/>
            <person name="Anantharaman K."/>
            <person name="Thomas B.C."/>
            <person name="Malmstrom R."/>
            <person name="Stieglmeier M."/>
            <person name="Klingl A."/>
            <person name="Woyke T."/>
            <person name="Ryan C.M."/>
            <person name="Banfield J.F."/>
        </authorList>
    </citation>
    <scope>NUCLEOTIDE SEQUENCE [LARGE SCALE GENOMIC DNA]</scope>
</reference>
<comment type="subunit">
    <text evidence="6">Part of the 50S ribosomal subunit. Contacts protein L20.</text>
</comment>
<evidence type="ECO:0000256" key="7">
    <source>
        <dbReference type="RuleBase" id="RU000562"/>
    </source>
</evidence>
<dbReference type="SUPFAM" id="SSF141091">
    <property type="entry name" value="L21p-like"/>
    <property type="match status" value="1"/>
</dbReference>
<dbReference type="GO" id="GO:0003735">
    <property type="term" value="F:structural constituent of ribosome"/>
    <property type="evidence" value="ECO:0007669"/>
    <property type="project" value="InterPro"/>
</dbReference>
<dbReference type="InterPro" id="IPR018258">
    <property type="entry name" value="Ribosomal_bL21_CS"/>
</dbReference>
<dbReference type="EMBL" id="PEZD01000012">
    <property type="protein sequence ID" value="PIS17467.1"/>
    <property type="molecule type" value="Genomic_DNA"/>
</dbReference>
<sequence length="103" mass="11451">MLAVIKTGGKQYLVSPGSKIKIEKLNKKEGSEVIFSDVLLLEKGKTVEIGTPKIAGAKVSAKVLRQGKGDKVIIFKYKAKKRYHLKKGHRQPFTEVEITKIES</sequence>
<evidence type="ECO:0000256" key="4">
    <source>
        <dbReference type="ARBA" id="ARBA00022980"/>
    </source>
</evidence>
<dbReference type="Pfam" id="PF00829">
    <property type="entry name" value="Ribosomal_L21p"/>
    <property type="match status" value="1"/>
</dbReference>
<dbReference type="GO" id="GO:0005737">
    <property type="term" value="C:cytoplasm"/>
    <property type="evidence" value="ECO:0007669"/>
    <property type="project" value="UniProtKB-ARBA"/>
</dbReference>
<dbReference type="PANTHER" id="PTHR21349">
    <property type="entry name" value="50S RIBOSOMAL PROTEIN L21"/>
    <property type="match status" value="1"/>
</dbReference>
<proteinExistence type="inferred from homology"/>
<keyword evidence="3 6" id="KW-0694">RNA-binding</keyword>
<dbReference type="HAMAP" id="MF_01363">
    <property type="entry name" value="Ribosomal_bL21"/>
    <property type="match status" value="1"/>
</dbReference>
<dbReference type="NCBIfam" id="TIGR00061">
    <property type="entry name" value="L21"/>
    <property type="match status" value="1"/>
</dbReference>
<dbReference type="Proteomes" id="UP000229675">
    <property type="component" value="Unassembled WGS sequence"/>
</dbReference>
<dbReference type="InterPro" id="IPR036164">
    <property type="entry name" value="bL21-like_sf"/>
</dbReference>
<protein>
    <recommendedName>
        <fullName evidence="6">Large ribosomal subunit protein bL21</fullName>
    </recommendedName>
</protein>
<dbReference type="GO" id="GO:0006412">
    <property type="term" value="P:translation"/>
    <property type="evidence" value="ECO:0007669"/>
    <property type="project" value="UniProtKB-UniRule"/>
</dbReference>
<keyword evidence="2 6" id="KW-0699">rRNA-binding</keyword>
<gene>
    <name evidence="6 8" type="primary">rplU</name>
    <name evidence="8" type="ORF">COT59_00510</name>
</gene>
<dbReference type="InterPro" id="IPR001787">
    <property type="entry name" value="Ribosomal_bL21"/>
</dbReference>
<comment type="function">
    <text evidence="6 7">This protein binds to 23S rRNA in the presence of protein L20.</text>
</comment>
<dbReference type="AlphaFoldDB" id="A0A2H0WXX2"/>
<dbReference type="InterPro" id="IPR028909">
    <property type="entry name" value="bL21-like"/>
</dbReference>
<evidence type="ECO:0000256" key="1">
    <source>
        <dbReference type="ARBA" id="ARBA00008563"/>
    </source>
</evidence>
<evidence type="ECO:0000256" key="2">
    <source>
        <dbReference type="ARBA" id="ARBA00022730"/>
    </source>
</evidence>
<accession>A0A2H0WXX2</accession>
<evidence type="ECO:0000256" key="6">
    <source>
        <dbReference type="HAMAP-Rule" id="MF_01363"/>
    </source>
</evidence>
<comment type="caution">
    <text evidence="8">The sequence shown here is derived from an EMBL/GenBank/DDBJ whole genome shotgun (WGS) entry which is preliminary data.</text>
</comment>
<dbReference type="PANTHER" id="PTHR21349:SF0">
    <property type="entry name" value="LARGE RIBOSOMAL SUBUNIT PROTEIN BL21M"/>
    <property type="match status" value="1"/>
</dbReference>
<dbReference type="GO" id="GO:1990904">
    <property type="term" value="C:ribonucleoprotein complex"/>
    <property type="evidence" value="ECO:0007669"/>
    <property type="project" value="UniProtKB-KW"/>
</dbReference>
<comment type="similarity">
    <text evidence="1 6 7">Belongs to the bacterial ribosomal protein bL21 family.</text>
</comment>